<evidence type="ECO:0000313" key="2">
    <source>
        <dbReference type="Proteomes" id="UP001589608"/>
    </source>
</evidence>
<organism evidence="1 2">
    <name type="scientific">Dactylosporangium vinaceum</name>
    <dbReference type="NCBI Taxonomy" id="53362"/>
    <lineage>
        <taxon>Bacteria</taxon>
        <taxon>Bacillati</taxon>
        <taxon>Actinomycetota</taxon>
        <taxon>Actinomycetes</taxon>
        <taxon>Micromonosporales</taxon>
        <taxon>Micromonosporaceae</taxon>
        <taxon>Dactylosporangium</taxon>
    </lineage>
</organism>
<accession>A0ABV5M3P3</accession>
<gene>
    <name evidence="1" type="ORF">ACFFTR_10220</name>
</gene>
<keyword evidence="2" id="KW-1185">Reference proteome</keyword>
<reference evidence="1 2" key="1">
    <citation type="submission" date="2024-09" db="EMBL/GenBank/DDBJ databases">
        <authorList>
            <person name="Sun Q."/>
            <person name="Mori K."/>
        </authorList>
    </citation>
    <scope>NUCLEOTIDE SEQUENCE [LARGE SCALE GENOMIC DNA]</scope>
    <source>
        <strain evidence="1 2">JCM 3307</strain>
    </source>
</reference>
<proteinExistence type="predicted"/>
<comment type="caution">
    <text evidence="1">The sequence shown here is derived from an EMBL/GenBank/DDBJ whole genome shotgun (WGS) entry which is preliminary data.</text>
</comment>
<dbReference type="RefSeq" id="WP_223095463.1">
    <property type="nucleotide sequence ID" value="NZ_CP061913.1"/>
</dbReference>
<sequence length="479" mass="52912">MYQDRLNVFQVAVLGLARAGFREPGDIGPLLGLDGEIVKLVRSDLQVLGHLDRYGVLTANGRNALHDGFPDPTRTITTYVYQDVTTGTLWPASTVEPEHCRCDWRSPRSATLQLRTAGAPLRVSAFAVHPEGTTNTEPPAHEQVVEAVARGEAAKRQGSGHTRRLRTDAPQRIVSRVSVMTEGQPVWIPLPLRTHSQRGGADSAVTWDAISPFGGHASPYLRRLVAIQIQRSPSLREHVERFIGRRTEGLLSEFDLLDVKLRRSIGETLEQRFTDRIRSEKELFEVLTLLEQAIDQARRHGDGSREVAEAARFAWSVHELVLRRIVAQHRPPQSELDRLRDPLVRQLGECCQRLGMSFGEQAPLRLMKASQVKELFNAGAEKRPPTAPLLLAASLVSAAHGGPDHPFRQIAAARSTLIGDLIHLSGDRNSGSHAAPKAMNLEFGETAWRLAQDTAAAYLGMPLPDLSTRSERDSSTHGR</sequence>
<dbReference type="EMBL" id="JBHMCA010000021">
    <property type="protein sequence ID" value="MFB9443459.1"/>
    <property type="molecule type" value="Genomic_DNA"/>
</dbReference>
<evidence type="ECO:0000313" key="1">
    <source>
        <dbReference type="EMBL" id="MFB9443459.1"/>
    </source>
</evidence>
<dbReference type="Proteomes" id="UP001589608">
    <property type="component" value="Unassembled WGS sequence"/>
</dbReference>
<name>A0ABV5M3P3_9ACTN</name>
<protein>
    <submittedName>
        <fullName evidence="1">Uncharacterized protein</fullName>
    </submittedName>
</protein>